<dbReference type="InterPro" id="IPR012347">
    <property type="entry name" value="Ferritin-like"/>
</dbReference>
<dbReference type="SUPFAM" id="SSF47240">
    <property type="entry name" value="Ferritin-like"/>
    <property type="match status" value="1"/>
</dbReference>
<dbReference type="AlphaFoldDB" id="A0A2N5VD14"/>
<protein>
    <recommendedName>
        <fullName evidence="4">Ferritin-like domain-containing protein</fullName>
    </recommendedName>
</protein>
<evidence type="ECO:0000256" key="1">
    <source>
        <dbReference type="SAM" id="SignalP"/>
    </source>
</evidence>
<keyword evidence="1" id="KW-0732">Signal</keyword>
<dbReference type="OrthoDB" id="1001765at2759"/>
<evidence type="ECO:0000313" key="2">
    <source>
        <dbReference type="EMBL" id="PLW47875.1"/>
    </source>
</evidence>
<comment type="caution">
    <text evidence="2">The sequence shown here is derived from an EMBL/GenBank/DDBJ whole genome shotgun (WGS) entry which is preliminary data.</text>
</comment>
<dbReference type="Proteomes" id="UP000235388">
    <property type="component" value="Unassembled WGS sequence"/>
</dbReference>
<evidence type="ECO:0000313" key="3">
    <source>
        <dbReference type="Proteomes" id="UP000235388"/>
    </source>
</evidence>
<dbReference type="STRING" id="200324.A0A2N5VD14"/>
<feature type="signal peptide" evidence="1">
    <location>
        <begin position="1"/>
        <end position="20"/>
    </location>
</feature>
<organism evidence="2 3">
    <name type="scientific">Puccinia coronata f. sp. avenae</name>
    <dbReference type="NCBI Taxonomy" id="200324"/>
    <lineage>
        <taxon>Eukaryota</taxon>
        <taxon>Fungi</taxon>
        <taxon>Dikarya</taxon>
        <taxon>Basidiomycota</taxon>
        <taxon>Pucciniomycotina</taxon>
        <taxon>Pucciniomycetes</taxon>
        <taxon>Pucciniales</taxon>
        <taxon>Pucciniaceae</taxon>
        <taxon>Puccinia</taxon>
    </lineage>
</organism>
<proteinExistence type="predicted"/>
<dbReference type="InterPro" id="IPR052965">
    <property type="entry name" value="Pigment-catalase-like"/>
</dbReference>
<dbReference type="Gene3D" id="1.20.1260.10">
    <property type="match status" value="1"/>
</dbReference>
<keyword evidence="3" id="KW-1185">Reference proteome</keyword>
<dbReference type="InterPro" id="IPR009078">
    <property type="entry name" value="Ferritin-like_SF"/>
</dbReference>
<reference evidence="2 3" key="1">
    <citation type="submission" date="2017-11" db="EMBL/GenBank/DDBJ databases">
        <title>De novo assembly and phasing of dikaryotic genomes from two isolates of Puccinia coronata f. sp. avenae, the causal agent of oat crown rust.</title>
        <authorList>
            <person name="Miller M.E."/>
            <person name="Zhang Y."/>
            <person name="Omidvar V."/>
            <person name="Sperschneider J."/>
            <person name="Schwessinger B."/>
            <person name="Raley C."/>
            <person name="Palmer J.M."/>
            <person name="Garnica D."/>
            <person name="Upadhyaya N."/>
            <person name="Rathjen J."/>
            <person name="Taylor J.M."/>
            <person name="Park R.F."/>
            <person name="Dodds P.N."/>
            <person name="Hirsch C.D."/>
            <person name="Kianian S.F."/>
            <person name="Figueroa M."/>
        </authorList>
    </citation>
    <scope>NUCLEOTIDE SEQUENCE [LARGE SCALE GENOMIC DNA]</scope>
    <source>
        <strain evidence="2">12NC29</strain>
    </source>
</reference>
<evidence type="ECO:0008006" key="4">
    <source>
        <dbReference type="Google" id="ProtNLM"/>
    </source>
</evidence>
<dbReference type="PANTHER" id="PTHR31694">
    <property type="entry name" value="DESICCATION-LIKE PROTEIN"/>
    <property type="match status" value="1"/>
</dbReference>
<dbReference type="Pfam" id="PF13668">
    <property type="entry name" value="Ferritin_2"/>
    <property type="match status" value="1"/>
</dbReference>
<gene>
    <name evidence="2" type="ORF">PCANC_07854</name>
</gene>
<feature type="chain" id="PRO_5015002022" description="Ferritin-like domain-containing protein" evidence="1">
    <location>
        <begin position="21"/>
        <end position="382"/>
    </location>
</feature>
<name>A0A2N5VD14_9BASI</name>
<sequence>MRSSIIATTVLLAAPSMQQAASNITDADILNFALTLEHLEAAFYSQGLAKYDAKAFSSSGFGDDTRKKIQAISDDETAHVTFLTAALTAAGATPVQACNYTFPHVDAKSFLAVSQILEGVGVSAYLGAAGSIKNAAYLTAAATILTVEARHNAYVRLVNGESPFPTAFDTPVDPRAIVTLATPFFTGCPNGSAPAFQGFPALNVTGKLTAGSSITVASTNTTGATNCAFLSGLNTTFSTFADGKCQVPTDGKVGGGQVYVLLTSAQNVTDSSTIAGPAIVEMDTAGATNFTRSYASTSASSDTSGASAVTVGAFAILVSTLTISLTIFVQVACCILLVSNLWNDIDFELAPMILPILHAPHPELPASVSPCPRPSSLALPSS</sequence>
<dbReference type="EMBL" id="PGCJ01000107">
    <property type="protein sequence ID" value="PLW47875.1"/>
    <property type="molecule type" value="Genomic_DNA"/>
</dbReference>
<dbReference type="PANTHER" id="PTHR31694:SF26">
    <property type="entry name" value="OS05G0151100 PROTEIN"/>
    <property type="match status" value="1"/>
</dbReference>
<accession>A0A2N5VD14</accession>